<accession>A0ACC1DAJ9</accession>
<evidence type="ECO:0000313" key="1">
    <source>
        <dbReference type="EMBL" id="KAJ0180885.1"/>
    </source>
</evidence>
<reference evidence="1 2" key="1">
    <citation type="journal article" date="2021" name="Front. Genet.">
        <title>Chromosome-Level Genome Assembly Reveals Significant Gene Expansion in the Toll and IMD Signaling Pathways of Dendrolimus kikuchii.</title>
        <authorList>
            <person name="Zhou J."/>
            <person name="Wu P."/>
            <person name="Xiong Z."/>
            <person name="Liu N."/>
            <person name="Zhao N."/>
            <person name="Ji M."/>
            <person name="Qiu Y."/>
            <person name="Yang B."/>
        </authorList>
    </citation>
    <scope>NUCLEOTIDE SEQUENCE [LARGE SCALE GENOMIC DNA]</scope>
    <source>
        <strain evidence="1">Ann1</strain>
    </source>
</reference>
<gene>
    <name evidence="1" type="ORF">K1T71_002970</name>
</gene>
<keyword evidence="2" id="KW-1185">Reference proteome</keyword>
<protein>
    <submittedName>
        <fullName evidence="1">Uncharacterized protein</fullName>
    </submittedName>
</protein>
<proteinExistence type="predicted"/>
<evidence type="ECO:0000313" key="2">
    <source>
        <dbReference type="Proteomes" id="UP000824533"/>
    </source>
</evidence>
<sequence length="68" mass="8004">MGHTKPYLLGNNMKVVVGDSSFEDEIKKLLKLVENIILNRTDEQLYCSIENIYRENFYVGRYGQILNY</sequence>
<dbReference type="EMBL" id="CM034391">
    <property type="protein sequence ID" value="KAJ0180885.1"/>
    <property type="molecule type" value="Genomic_DNA"/>
</dbReference>
<organism evidence="1 2">
    <name type="scientific">Dendrolimus kikuchii</name>
    <dbReference type="NCBI Taxonomy" id="765133"/>
    <lineage>
        <taxon>Eukaryota</taxon>
        <taxon>Metazoa</taxon>
        <taxon>Ecdysozoa</taxon>
        <taxon>Arthropoda</taxon>
        <taxon>Hexapoda</taxon>
        <taxon>Insecta</taxon>
        <taxon>Pterygota</taxon>
        <taxon>Neoptera</taxon>
        <taxon>Endopterygota</taxon>
        <taxon>Lepidoptera</taxon>
        <taxon>Glossata</taxon>
        <taxon>Ditrysia</taxon>
        <taxon>Bombycoidea</taxon>
        <taxon>Lasiocampidae</taxon>
        <taxon>Dendrolimus</taxon>
    </lineage>
</organism>
<comment type="caution">
    <text evidence="1">The sequence shown here is derived from an EMBL/GenBank/DDBJ whole genome shotgun (WGS) entry which is preliminary data.</text>
</comment>
<dbReference type="Proteomes" id="UP000824533">
    <property type="component" value="Linkage Group LG05"/>
</dbReference>
<name>A0ACC1DAJ9_9NEOP</name>